<evidence type="ECO:0008006" key="3">
    <source>
        <dbReference type="Google" id="ProtNLM"/>
    </source>
</evidence>
<proteinExistence type="predicted"/>
<feature type="region of interest" description="Disordered" evidence="1">
    <location>
        <begin position="266"/>
        <end position="289"/>
    </location>
</feature>
<evidence type="ECO:0000256" key="1">
    <source>
        <dbReference type="SAM" id="MobiDB-lite"/>
    </source>
</evidence>
<protein>
    <recommendedName>
        <fullName evidence="3">Single-stranded DNA-binding protein</fullName>
    </recommendedName>
</protein>
<dbReference type="EMBL" id="OQ846916">
    <property type="protein sequence ID" value="WJJ55334.1"/>
    <property type="molecule type" value="Genomic_DNA"/>
</dbReference>
<feature type="region of interest" description="Disordered" evidence="1">
    <location>
        <begin position="309"/>
        <end position="352"/>
    </location>
</feature>
<feature type="compositionally biased region" description="Acidic residues" evidence="1">
    <location>
        <begin position="333"/>
        <end position="352"/>
    </location>
</feature>
<evidence type="ECO:0000313" key="2">
    <source>
        <dbReference type="EMBL" id="WJJ55334.1"/>
    </source>
</evidence>
<name>A0AAT9V7M5_9CAUD</name>
<feature type="compositionally biased region" description="Basic and acidic residues" evidence="1">
    <location>
        <begin position="319"/>
        <end position="332"/>
    </location>
</feature>
<sequence length="352" mass="40606">MAEYQEPKLKETKGEFTLIGIVKGLGKEKAFREGLIKQGKNKGKAWQSIKFRVQTSDGNEVYVQLMDRERDQVTATKGKKDEKESKKIPWNKRKKLPEGFHVFGFDASIEPDPENEGKYLRKNMHPFDGVDYIKKYLSDGDSVVVSGFLEPNEYEGQNGIVRNMQYNIRSIRKLKKPVDFESEKFEETSSFQQNVIFDSADYDEELNKAVVNAYIVNFAGQAKLAQFTIDGARKQMIKTFTQNVSFGDTMNLFGLVVNRTVYGEAEVEPDEDEDDPFGSDDRPKGTTRTNRTYIRGLYITRVEDWEQGTYSEEDFEDQNQERNYGEDKTTVKEDEEEDDDPFADDDDDDLPF</sequence>
<reference evidence="2" key="1">
    <citation type="submission" date="2023-04" db="EMBL/GenBank/DDBJ databases">
        <title>Characterization and genome study of newly isolated Alicyclobacillus-specific phaga.</title>
        <authorList>
            <person name="Shymialevich D."/>
            <person name="Wojcicki M."/>
            <person name="Srednicka P."/>
            <person name="Swider O."/>
        </authorList>
    </citation>
    <scope>NUCLEOTIDE SEQUENCE</scope>
</reference>
<gene>
    <name evidence="2" type="ORF">QB910_000090</name>
</gene>
<feature type="compositionally biased region" description="Acidic residues" evidence="1">
    <location>
        <begin position="266"/>
        <end position="278"/>
    </location>
</feature>
<organism evidence="2">
    <name type="scientific">Alicyclobacillus phage KKP_3916</name>
    <dbReference type="NCBI Taxonomy" id="3040651"/>
    <lineage>
        <taxon>Viruses</taxon>
        <taxon>Duplodnaviria</taxon>
        <taxon>Heunggongvirae</taxon>
        <taxon>Uroviricota</taxon>
        <taxon>Caudoviricetes</taxon>
    </lineage>
</organism>
<accession>A0AAT9V7M5</accession>